<accession>A0A150GXU7</accession>
<dbReference type="Proteomes" id="UP000075714">
    <property type="component" value="Unassembled WGS sequence"/>
</dbReference>
<dbReference type="Gene3D" id="1.25.40.20">
    <property type="entry name" value="Ankyrin repeat-containing domain"/>
    <property type="match status" value="1"/>
</dbReference>
<dbReference type="GO" id="GO:0005783">
    <property type="term" value="C:endoplasmic reticulum"/>
    <property type="evidence" value="ECO:0007669"/>
    <property type="project" value="TreeGrafter"/>
</dbReference>
<dbReference type="GO" id="GO:0016020">
    <property type="term" value="C:membrane"/>
    <property type="evidence" value="ECO:0007669"/>
    <property type="project" value="TreeGrafter"/>
</dbReference>
<dbReference type="AlphaFoldDB" id="A0A150GXU7"/>
<dbReference type="SUPFAM" id="SSF48403">
    <property type="entry name" value="Ankyrin repeat"/>
    <property type="match status" value="1"/>
</dbReference>
<dbReference type="STRING" id="33097.A0A150GXU7"/>
<dbReference type="PANTHER" id="PTHR12393:SF6">
    <property type="entry name" value="SPHINGOMYELIN PHOSPHODIESTERASE 2"/>
    <property type="match status" value="1"/>
</dbReference>
<protein>
    <submittedName>
        <fullName evidence="1">Uncharacterized protein</fullName>
    </submittedName>
</protein>
<keyword evidence="2" id="KW-1185">Reference proteome</keyword>
<evidence type="ECO:0000313" key="1">
    <source>
        <dbReference type="EMBL" id="KXZ54736.1"/>
    </source>
</evidence>
<dbReference type="GO" id="GO:0046513">
    <property type="term" value="P:ceramide biosynthetic process"/>
    <property type="evidence" value="ECO:0007669"/>
    <property type="project" value="TreeGrafter"/>
</dbReference>
<dbReference type="GO" id="GO:0004620">
    <property type="term" value="F:phospholipase activity"/>
    <property type="evidence" value="ECO:0007669"/>
    <property type="project" value="TreeGrafter"/>
</dbReference>
<proteinExistence type="predicted"/>
<dbReference type="InterPro" id="IPR036770">
    <property type="entry name" value="Ankyrin_rpt-contain_sf"/>
</dbReference>
<name>A0A150GXU7_GONPE</name>
<dbReference type="SUPFAM" id="SSF140860">
    <property type="entry name" value="Pseudo ankyrin repeat-like"/>
    <property type="match status" value="1"/>
</dbReference>
<dbReference type="PANTHER" id="PTHR12393">
    <property type="entry name" value="SPHINGOMYELIN PHOSPHODIESTERASE RELATED"/>
    <property type="match status" value="1"/>
</dbReference>
<evidence type="ECO:0000313" key="2">
    <source>
        <dbReference type="Proteomes" id="UP000075714"/>
    </source>
</evidence>
<sequence>MVLACGSASGARACARSARCSMRVWPQLPLELTELIVSFMERNEVATSFRLVNKAAAAQFCGPEHTTIRLSRPVPHHVFAAHWLSPGATRRLTLVQRQRLLFLTAASGAVYNMEAATEAAGCGLTYVLFHQTAEAGSLGSCQWLLQQGCPTSIVESWGSGLLAAAAGGGHQHVCEWLLSLDLVWRSLGDVEAARGGHVGLMEWLQQRRPQLRIQDSLGNQQPSGEQQMADLVEAVAYGCDLAALRRHWRGWGRLTKAQQVVALEAAACSPTPDWAAKVEWLESQACSRGEEAVLRATLCPDAAARLAWLRGRGYNVRFVVADTASGRSGLGSLAALQALHGACSAGDAAGPAAAAAAGLPSPRDLARCAARGGALHVLVWLVEAFGAEAVALDAELFALACLRGNVELMGWMAGRGCAIDAGAYRTAAESGCEEALEWLAARGCPMPGDGGPYFAVCANGDRAAARCLQRLGCPWGPAGELFERLVRERAPVTMMRWLLEAGCPADVGAARAQVSGGGRWAAELLRLLEERRAAA</sequence>
<reference evidence="2" key="1">
    <citation type="journal article" date="2016" name="Nat. Commun.">
        <title>The Gonium pectorale genome demonstrates co-option of cell cycle regulation during the evolution of multicellularity.</title>
        <authorList>
            <person name="Hanschen E.R."/>
            <person name="Marriage T.N."/>
            <person name="Ferris P.J."/>
            <person name="Hamaji T."/>
            <person name="Toyoda A."/>
            <person name="Fujiyama A."/>
            <person name="Neme R."/>
            <person name="Noguchi H."/>
            <person name="Minakuchi Y."/>
            <person name="Suzuki M."/>
            <person name="Kawai-Toyooka H."/>
            <person name="Smith D.R."/>
            <person name="Sparks H."/>
            <person name="Anderson J."/>
            <person name="Bakaric R."/>
            <person name="Luria V."/>
            <person name="Karger A."/>
            <person name="Kirschner M.W."/>
            <person name="Durand P.M."/>
            <person name="Michod R.E."/>
            <person name="Nozaki H."/>
            <person name="Olson B.J."/>
        </authorList>
    </citation>
    <scope>NUCLEOTIDE SEQUENCE [LARGE SCALE GENOMIC DNA]</scope>
    <source>
        <strain evidence="2">NIES-2863</strain>
    </source>
</reference>
<dbReference type="GO" id="GO:0071944">
    <property type="term" value="C:cell periphery"/>
    <property type="evidence" value="ECO:0007669"/>
    <property type="project" value="TreeGrafter"/>
</dbReference>
<dbReference type="EMBL" id="LSYV01000005">
    <property type="protein sequence ID" value="KXZ54736.1"/>
    <property type="molecule type" value="Genomic_DNA"/>
</dbReference>
<gene>
    <name evidence="1" type="ORF">GPECTOR_4g805</name>
</gene>
<organism evidence="1 2">
    <name type="scientific">Gonium pectorale</name>
    <name type="common">Green alga</name>
    <dbReference type="NCBI Taxonomy" id="33097"/>
    <lineage>
        <taxon>Eukaryota</taxon>
        <taxon>Viridiplantae</taxon>
        <taxon>Chlorophyta</taxon>
        <taxon>core chlorophytes</taxon>
        <taxon>Chlorophyceae</taxon>
        <taxon>CS clade</taxon>
        <taxon>Chlamydomonadales</taxon>
        <taxon>Volvocaceae</taxon>
        <taxon>Gonium</taxon>
    </lineage>
</organism>
<dbReference type="GO" id="GO:0030149">
    <property type="term" value="P:sphingolipid catabolic process"/>
    <property type="evidence" value="ECO:0007669"/>
    <property type="project" value="TreeGrafter"/>
</dbReference>
<comment type="caution">
    <text evidence="1">The sequence shown here is derived from an EMBL/GenBank/DDBJ whole genome shotgun (WGS) entry which is preliminary data.</text>
</comment>